<dbReference type="InterPro" id="IPR002052">
    <property type="entry name" value="DNA_methylase_N6_adenine_CS"/>
</dbReference>
<organism evidence="6 7">
    <name type="scientific">Vulcanimicrobium alpinum</name>
    <dbReference type="NCBI Taxonomy" id="3016050"/>
    <lineage>
        <taxon>Bacteria</taxon>
        <taxon>Bacillati</taxon>
        <taxon>Vulcanimicrobiota</taxon>
        <taxon>Vulcanimicrobiia</taxon>
        <taxon>Vulcanimicrobiales</taxon>
        <taxon>Vulcanimicrobiaceae</taxon>
        <taxon>Vulcanimicrobium</taxon>
    </lineage>
</organism>
<dbReference type="EC" id="2.1.1.-" evidence="4"/>
<dbReference type="AlphaFoldDB" id="A0AAN1XXR1"/>
<comment type="similarity">
    <text evidence="1 4">Belongs to the N(4)/N(6)-methyltransferase family.</text>
</comment>
<dbReference type="GO" id="GO:0032259">
    <property type="term" value="P:methylation"/>
    <property type="evidence" value="ECO:0007669"/>
    <property type="project" value="UniProtKB-KW"/>
</dbReference>
<dbReference type="GO" id="GO:0008170">
    <property type="term" value="F:N-methyltransferase activity"/>
    <property type="evidence" value="ECO:0007669"/>
    <property type="project" value="InterPro"/>
</dbReference>
<gene>
    <name evidence="6" type="primary">yhdJ</name>
    <name evidence="6" type="ORF">WPS_25700</name>
</gene>
<dbReference type="InterPro" id="IPR001091">
    <property type="entry name" value="RM_Methyltransferase"/>
</dbReference>
<keyword evidence="3" id="KW-0808">Transferase</keyword>
<keyword evidence="2 6" id="KW-0489">Methyltransferase</keyword>
<dbReference type="CDD" id="cd02440">
    <property type="entry name" value="AdoMet_MTases"/>
    <property type="match status" value="1"/>
</dbReference>
<accession>A0AAN1XXR1</accession>
<dbReference type="PRINTS" id="PR00508">
    <property type="entry name" value="S21N4MTFRASE"/>
</dbReference>
<dbReference type="KEGG" id="vab:WPS_25700"/>
<dbReference type="Gene3D" id="3.40.50.150">
    <property type="entry name" value="Vaccinia Virus protein VP39"/>
    <property type="match status" value="1"/>
</dbReference>
<evidence type="ECO:0000259" key="5">
    <source>
        <dbReference type="Pfam" id="PF01555"/>
    </source>
</evidence>
<dbReference type="RefSeq" id="WP_317994897.1">
    <property type="nucleotide sequence ID" value="NZ_AP025523.1"/>
</dbReference>
<evidence type="ECO:0000256" key="3">
    <source>
        <dbReference type="ARBA" id="ARBA00022679"/>
    </source>
</evidence>
<evidence type="ECO:0000256" key="2">
    <source>
        <dbReference type="ARBA" id="ARBA00022603"/>
    </source>
</evidence>
<dbReference type="Proteomes" id="UP001317532">
    <property type="component" value="Chromosome"/>
</dbReference>
<dbReference type="InterPro" id="IPR002941">
    <property type="entry name" value="DNA_methylase_N4/N6"/>
</dbReference>
<dbReference type="PROSITE" id="PS00092">
    <property type="entry name" value="N6_MTASE"/>
    <property type="match status" value="1"/>
</dbReference>
<sequence length="262" mass="29578">MRVSSLLDSFSGSTSDTVLTGDALTLLRGVPDASVDLVIADPPYNLGPKFAGAPQWSRDPNWNGWCRAWLAECERALRPGGAIFVFGIHHYACYLQVALYDLGLAYRRQFIWYYENGFSRSTTMPSTQYEPLLWFTKGDGFTYHVLREPYKSSERLRHAIVKNGKVWTPNPAGRIAGDVWRFPVLAGRRFAHERVAHPTQKPLALADRIVRHFSNPGEFVLVPFAGSGTECVSAQRLGRRFLGFEISPEYATLANTRLRRPR</sequence>
<keyword evidence="7" id="KW-1185">Reference proteome</keyword>
<dbReference type="GO" id="GO:0003677">
    <property type="term" value="F:DNA binding"/>
    <property type="evidence" value="ECO:0007669"/>
    <property type="project" value="InterPro"/>
</dbReference>
<evidence type="ECO:0000256" key="1">
    <source>
        <dbReference type="ARBA" id="ARBA00006594"/>
    </source>
</evidence>
<evidence type="ECO:0000313" key="6">
    <source>
        <dbReference type="EMBL" id="BDE07294.1"/>
    </source>
</evidence>
<dbReference type="EMBL" id="AP025523">
    <property type="protein sequence ID" value="BDE07294.1"/>
    <property type="molecule type" value="Genomic_DNA"/>
</dbReference>
<dbReference type="InterPro" id="IPR029063">
    <property type="entry name" value="SAM-dependent_MTases_sf"/>
</dbReference>
<evidence type="ECO:0000256" key="4">
    <source>
        <dbReference type="RuleBase" id="RU362026"/>
    </source>
</evidence>
<protein>
    <recommendedName>
        <fullName evidence="4">Methyltransferase</fullName>
        <ecNumber evidence="4">2.1.1.-</ecNumber>
    </recommendedName>
</protein>
<name>A0AAN1XXR1_UNVUL</name>
<reference evidence="6 7" key="1">
    <citation type="journal article" date="2022" name="ISME Commun">
        <title>Vulcanimicrobium alpinus gen. nov. sp. nov., the first cultivated representative of the candidate phylum 'Eremiobacterota', is a metabolically versatile aerobic anoxygenic phototroph.</title>
        <authorList>
            <person name="Yabe S."/>
            <person name="Muto K."/>
            <person name="Abe K."/>
            <person name="Yokota A."/>
            <person name="Staudigel H."/>
            <person name="Tebo B.M."/>
        </authorList>
    </citation>
    <scope>NUCLEOTIDE SEQUENCE [LARGE SCALE GENOMIC DNA]</scope>
    <source>
        <strain evidence="6 7">WC8-2</strain>
    </source>
</reference>
<dbReference type="SUPFAM" id="SSF53335">
    <property type="entry name" value="S-adenosyl-L-methionine-dependent methyltransferases"/>
    <property type="match status" value="1"/>
</dbReference>
<evidence type="ECO:0000313" key="7">
    <source>
        <dbReference type="Proteomes" id="UP001317532"/>
    </source>
</evidence>
<feature type="domain" description="DNA methylase N-4/N-6" evidence="5">
    <location>
        <begin position="35"/>
        <end position="255"/>
    </location>
</feature>
<dbReference type="Pfam" id="PF01555">
    <property type="entry name" value="N6_N4_Mtase"/>
    <property type="match status" value="1"/>
</dbReference>
<proteinExistence type="inferred from homology"/>